<organism evidence="3 4">
    <name type="scientific">Janibacter indicus</name>
    <dbReference type="NCBI Taxonomy" id="857417"/>
    <lineage>
        <taxon>Bacteria</taxon>
        <taxon>Bacillati</taxon>
        <taxon>Actinomycetota</taxon>
        <taxon>Actinomycetes</taxon>
        <taxon>Micrococcales</taxon>
        <taxon>Intrasporangiaceae</taxon>
        <taxon>Janibacter</taxon>
    </lineage>
</organism>
<dbReference type="Gene3D" id="1.10.8.50">
    <property type="match status" value="1"/>
</dbReference>
<evidence type="ECO:0000259" key="2">
    <source>
        <dbReference type="Pfam" id="PF22525"/>
    </source>
</evidence>
<dbReference type="EMBL" id="CP013290">
    <property type="protein sequence ID" value="APH01602.1"/>
    <property type="molecule type" value="Genomic_DNA"/>
</dbReference>
<dbReference type="AlphaFoldDB" id="A0A1L3MH19"/>
<dbReference type="Proteomes" id="UP000182938">
    <property type="component" value="Chromosome"/>
</dbReference>
<accession>A0A1L3MH19</accession>
<feature type="domain" description="Integration host factor-like helix-two turn-helix" evidence="2">
    <location>
        <begin position="32"/>
        <end position="102"/>
    </location>
</feature>
<dbReference type="NCBIfam" id="NF041260">
    <property type="entry name" value="actino_IHF"/>
    <property type="match status" value="1"/>
</dbReference>
<reference evidence="3 4" key="1">
    <citation type="submission" date="2015-11" db="EMBL/GenBank/DDBJ databases">
        <authorList>
            <person name="Zhang Y."/>
            <person name="Guo Z."/>
        </authorList>
    </citation>
    <scope>NUCLEOTIDE SEQUENCE [LARGE SCALE GENOMIC DNA]</scope>
    <source>
        <strain evidence="3 4">YFY001</strain>
    </source>
</reference>
<gene>
    <name evidence="3" type="ORF">ASJ30_08685</name>
</gene>
<dbReference type="InterPro" id="IPR047806">
    <property type="entry name" value="IHF_actinobact"/>
</dbReference>
<proteinExistence type="predicted"/>
<evidence type="ECO:0000313" key="4">
    <source>
        <dbReference type="Proteomes" id="UP000182938"/>
    </source>
</evidence>
<feature type="region of interest" description="Disordered" evidence="1">
    <location>
        <begin position="1"/>
        <end position="20"/>
    </location>
</feature>
<dbReference type="Pfam" id="PF22525">
    <property type="entry name" value="H2TH_5"/>
    <property type="match status" value="1"/>
</dbReference>
<sequence length="103" mass="11530">MPVPTLSAQQRARALEQAAQARRERSLLRDRLKHGRTTLAEALRTADTDQVIARMRVVTVLESLPGIGPARARRVMAELDIADSRRLRGLGPHQRAALIERFT</sequence>
<keyword evidence="4" id="KW-1185">Reference proteome</keyword>
<dbReference type="RefSeq" id="WP_072624754.1">
    <property type="nucleotide sequence ID" value="NZ_CP013290.1"/>
</dbReference>
<evidence type="ECO:0000313" key="3">
    <source>
        <dbReference type="EMBL" id="APH01602.1"/>
    </source>
</evidence>
<dbReference type="InterPro" id="IPR055201">
    <property type="entry name" value="IHF-like_H2TH"/>
</dbReference>
<name>A0A1L3MH19_9MICO</name>
<evidence type="ECO:0000256" key="1">
    <source>
        <dbReference type="SAM" id="MobiDB-lite"/>
    </source>
</evidence>
<protein>
    <recommendedName>
        <fullName evidence="2">Integration host factor-like helix-two turn-helix domain-containing protein</fullName>
    </recommendedName>
</protein>
<dbReference type="KEGG" id="jte:ASJ30_08685"/>